<dbReference type="PANTHER" id="PTHR13237:SF9">
    <property type="entry name" value="NEUROGUIDIN"/>
    <property type="match status" value="1"/>
</dbReference>
<evidence type="ECO:0000313" key="3">
    <source>
        <dbReference type="Proteomes" id="UP000053201"/>
    </source>
</evidence>
<dbReference type="OrthoDB" id="203440at2759"/>
<dbReference type="Pfam" id="PF04000">
    <property type="entry name" value="Sas10_Utp3"/>
    <property type="match status" value="1"/>
</dbReference>
<dbReference type="FunCoup" id="A0A0L0HSM5">
    <property type="interactions" value="828"/>
</dbReference>
<dbReference type="GeneID" id="27685196"/>
<protein>
    <recommendedName>
        <fullName evidence="4">Sas10 C-terminal domain-containing protein</fullName>
    </recommendedName>
</protein>
<dbReference type="VEuPathDB" id="FungiDB:SPPG_01543"/>
<dbReference type="eggNOG" id="KOG3117">
    <property type="taxonomic scope" value="Eukaryota"/>
</dbReference>
<feature type="region of interest" description="Disordered" evidence="1">
    <location>
        <begin position="267"/>
        <end position="301"/>
    </location>
</feature>
<feature type="compositionally biased region" description="Polar residues" evidence="1">
    <location>
        <begin position="1"/>
        <end position="25"/>
    </location>
</feature>
<feature type="region of interest" description="Disordered" evidence="1">
    <location>
        <begin position="447"/>
        <end position="467"/>
    </location>
</feature>
<dbReference type="RefSeq" id="XP_016612142.1">
    <property type="nucleotide sequence ID" value="XM_016749858.1"/>
</dbReference>
<dbReference type="InParanoid" id="A0A0L0HSM5"/>
<name>A0A0L0HSM5_SPIPD</name>
<feature type="compositionally biased region" description="Polar residues" evidence="1">
    <location>
        <begin position="83"/>
        <end position="95"/>
    </location>
</feature>
<keyword evidence="3" id="KW-1185">Reference proteome</keyword>
<feature type="compositionally biased region" description="Low complexity" evidence="1">
    <location>
        <begin position="57"/>
        <end position="81"/>
    </location>
</feature>
<dbReference type="Proteomes" id="UP000053201">
    <property type="component" value="Unassembled WGS sequence"/>
</dbReference>
<sequence>MQTKTSKPNGKPTATQNAPVQSDSDGYSDVGVEDELANDHALLEENGAGTDSDDGQDSSVSDNDVEGSSDGSQGGMDQDASNDQDLSGGSDQEQGVSIHATPDVEERVKKDVGEFVTLLSDFKAKVVELRARLAVTIDGVQNGSIRTSNGVSLLEVKVHSILSYLTNLAFYLLLKLHGHSPQNHEAISNLVELRIVLEKIKPLEQKLKYQIDKLVKAATMHEDQQDVTGPVSALQDPLAFKPNPAAMVSSATNNDTTDGQDEAGGVYRPPKLAPMHYDEQGGRTKTGRLTQAAKEKASRSRLLRDLRSQYDDRPEEMTAEGTGYGAHEVGASKQDEKWAERERFEEENFIRLNMTREDKRLAANLRKKGALMRFQDEFQALEEDFRDLSSLQRAVQDEDEIRYGKGVLQKQNRRAAEFGTDRHGRKRKFNNAGEMISDVAKIERTRGGADEFGKEVKKRKRALAKKK</sequence>
<proteinExistence type="predicted"/>
<dbReference type="GO" id="GO:0032040">
    <property type="term" value="C:small-subunit processome"/>
    <property type="evidence" value="ECO:0007669"/>
    <property type="project" value="TreeGrafter"/>
</dbReference>
<dbReference type="OMA" id="PVHYNET"/>
<dbReference type="GO" id="GO:0000462">
    <property type="term" value="P:maturation of SSU-rRNA from tricistronic rRNA transcript (SSU-rRNA, 5.8S rRNA, LSU-rRNA)"/>
    <property type="evidence" value="ECO:0007669"/>
    <property type="project" value="TreeGrafter"/>
</dbReference>
<dbReference type="STRING" id="645134.A0A0L0HSM5"/>
<feature type="compositionally biased region" description="Basic residues" evidence="1">
    <location>
        <begin position="456"/>
        <end position="467"/>
    </location>
</feature>
<evidence type="ECO:0008006" key="4">
    <source>
        <dbReference type="Google" id="ProtNLM"/>
    </source>
</evidence>
<dbReference type="EMBL" id="KQ257451">
    <property type="protein sequence ID" value="KND04103.1"/>
    <property type="molecule type" value="Genomic_DNA"/>
</dbReference>
<dbReference type="InterPro" id="IPR007146">
    <property type="entry name" value="Sas10/Utp3/C1D"/>
</dbReference>
<evidence type="ECO:0000313" key="2">
    <source>
        <dbReference type="EMBL" id="KND04103.1"/>
    </source>
</evidence>
<accession>A0A0L0HSM5</accession>
<organism evidence="2 3">
    <name type="scientific">Spizellomyces punctatus (strain DAOM BR117)</name>
    <dbReference type="NCBI Taxonomy" id="645134"/>
    <lineage>
        <taxon>Eukaryota</taxon>
        <taxon>Fungi</taxon>
        <taxon>Fungi incertae sedis</taxon>
        <taxon>Chytridiomycota</taxon>
        <taxon>Chytridiomycota incertae sedis</taxon>
        <taxon>Chytridiomycetes</taxon>
        <taxon>Spizellomycetales</taxon>
        <taxon>Spizellomycetaceae</taxon>
        <taxon>Spizellomyces</taxon>
    </lineage>
</organism>
<evidence type="ECO:0000256" key="1">
    <source>
        <dbReference type="SAM" id="MobiDB-lite"/>
    </source>
</evidence>
<dbReference type="PANTHER" id="PTHR13237">
    <property type="entry name" value="SOMETHING ABOUT SILENCING PROTEIN 10-RELATED"/>
    <property type="match status" value="1"/>
</dbReference>
<gene>
    <name evidence="2" type="ORF">SPPG_01543</name>
</gene>
<feature type="region of interest" description="Disordered" evidence="1">
    <location>
        <begin position="1"/>
        <end position="103"/>
    </location>
</feature>
<dbReference type="AlphaFoldDB" id="A0A0L0HSM5"/>
<reference evidence="2 3" key="1">
    <citation type="submission" date="2009-08" db="EMBL/GenBank/DDBJ databases">
        <title>The Genome Sequence of Spizellomyces punctatus strain DAOM BR117.</title>
        <authorList>
            <consortium name="The Broad Institute Genome Sequencing Platform"/>
            <person name="Russ C."/>
            <person name="Cuomo C."/>
            <person name="Shea T."/>
            <person name="Young S.K."/>
            <person name="Zeng Q."/>
            <person name="Koehrsen M."/>
            <person name="Haas B."/>
            <person name="Borodovsky M."/>
            <person name="Guigo R."/>
            <person name="Alvarado L."/>
            <person name="Berlin A."/>
            <person name="Bochicchio J."/>
            <person name="Borenstein D."/>
            <person name="Chapman S."/>
            <person name="Chen Z."/>
            <person name="Engels R."/>
            <person name="Freedman E."/>
            <person name="Gellesch M."/>
            <person name="Goldberg J."/>
            <person name="Griggs A."/>
            <person name="Gujja S."/>
            <person name="Heiman D."/>
            <person name="Hepburn T."/>
            <person name="Howarth C."/>
            <person name="Jen D."/>
            <person name="Larson L."/>
            <person name="Lewis B."/>
            <person name="Mehta T."/>
            <person name="Park D."/>
            <person name="Pearson M."/>
            <person name="Roberts A."/>
            <person name="Saif S."/>
            <person name="Shenoy N."/>
            <person name="Sisk P."/>
            <person name="Stolte C."/>
            <person name="Sykes S."/>
            <person name="Thomson T."/>
            <person name="Walk T."/>
            <person name="White J."/>
            <person name="Yandava C."/>
            <person name="Burger G."/>
            <person name="Gray M.W."/>
            <person name="Holland P.W.H."/>
            <person name="King N."/>
            <person name="Lang F.B.F."/>
            <person name="Roger A.J."/>
            <person name="Ruiz-Trillo I."/>
            <person name="Lander E."/>
            <person name="Nusbaum C."/>
        </authorList>
    </citation>
    <scope>NUCLEOTIDE SEQUENCE [LARGE SCALE GENOMIC DNA]</scope>
    <source>
        <strain evidence="2 3">DAOM BR117</strain>
    </source>
</reference>